<sequence length="1106" mass="122231">MSSIAPSSSLPTLNDFSWNTIGKEPDLLRRMFPVPDSSLQHESRSSSSSPIQNEVSSQQQLTSGSRFFQALTQGATPDIQMQDSTPARRALVDIFGQRIHFPITTPSQPGASQSLNQGIAAQTPFSENPSVTNRSEASSHLHASNAQVQNRSDPQASQDEATTLSYPSTETVPDDPPFTEAYSEMRKIQSRLLQLQSSVESATNSSGSELSSALAKTHNARALAQTSLSSAQEASKALQASLNTSREAFDSATQANQLVQDAINVFGTKEEQWKKVCLEMKTDLLKLGEYITSQERRERERFELQREKEREEKVRQDREAREKRAEQRRPLPVDDVAMRNVFDTGASQPSMSSPATLPISLSNTTIPSQNQSEVQNLLQNTDARLQEIREIMHRLEKTREELDHRRQSEEEEKRKAAEEQERKRLAEVRQQAEEEKRRQTAAAATAERKRRAEEERKRKEAALEMERKRLVAEEEERRRTEQALREDLLRRKAEQEAVRRKSAEQDARKVSPPIQQAQQSSQPSVRPVSSITVPRQAATGQLNPLSPTLPAKPIFAVQADNTSPQNLTKSQRNKKGKQKVAKASKVSSDVHPGAAPNASTENSLSSRNVSRDNMSGITTSTNRPQSGGLQVQMPGNPSTASQISSSSNLINIPKSESSPVEQTSNFVHTGTKTPATDSSVAKVKQEQVDGGSLLLQRTRPATVVPRQGHQPSSSTVTNAHTSPIGPPPSSQVPSSYSSPTQPITAVPTPIPQKDVDAKKSKALPQKRRHPANTDQSQSSGGSANSQQGNTSQHGQRGPTSPRVPSEPVLPLPTVIIAAREPFPTSAVAAPQLVPAPAIAAPQPAHELVNADPHVYRNEELRQSPMESDMLINADPYNRASPITDEEPPRMATRNAPGNRRAQESNYKGRVYDHYSPSSPPRYGRSPARTPSSPRSRSPGWSRRSRSPPFFAPRHPANTRYNRWERRSRSPPSRNLSSERSGYVPRKRVHEMENDPYPVRRPYYERSPSPRQQDGSLEARLSNGDQEAWRSRPNPRADRPALLRRLRNSNEPNDVPPPRGRGGGPYRGRGRGGTHRGGGGGGARLAQRIQSAQSPDSTNNLFDRLQI</sequence>
<feature type="compositionally biased region" description="Basic and acidic residues" evidence="2">
    <location>
        <begin position="399"/>
        <end position="438"/>
    </location>
</feature>
<organism evidence="3 4">
    <name type="scientific">Dendrothele bispora (strain CBS 962.96)</name>
    <dbReference type="NCBI Taxonomy" id="1314807"/>
    <lineage>
        <taxon>Eukaryota</taxon>
        <taxon>Fungi</taxon>
        <taxon>Dikarya</taxon>
        <taxon>Basidiomycota</taxon>
        <taxon>Agaricomycotina</taxon>
        <taxon>Agaricomycetes</taxon>
        <taxon>Agaricomycetidae</taxon>
        <taxon>Agaricales</taxon>
        <taxon>Agaricales incertae sedis</taxon>
        <taxon>Dendrothele</taxon>
    </lineage>
</organism>
<gene>
    <name evidence="3" type="ORF">K435DRAFT_965830</name>
</gene>
<feature type="compositionally biased region" description="Low complexity" evidence="2">
    <location>
        <begin position="510"/>
        <end position="530"/>
    </location>
</feature>
<evidence type="ECO:0000313" key="3">
    <source>
        <dbReference type="EMBL" id="THU96757.1"/>
    </source>
</evidence>
<feature type="region of interest" description="Disordered" evidence="2">
    <location>
        <begin position="31"/>
        <end position="63"/>
    </location>
</feature>
<feature type="compositionally biased region" description="Low complexity" evidence="2">
    <location>
        <begin position="969"/>
        <end position="980"/>
    </location>
</feature>
<feature type="compositionally biased region" description="Low complexity" evidence="2">
    <location>
        <begin position="636"/>
        <end position="655"/>
    </location>
</feature>
<feature type="region of interest" description="Disordered" evidence="2">
    <location>
        <begin position="399"/>
        <end position="807"/>
    </location>
</feature>
<feature type="region of interest" description="Disordered" evidence="2">
    <location>
        <begin position="297"/>
        <end position="332"/>
    </location>
</feature>
<dbReference type="Proteomes" id="UP000297245">
    <property type="component" value="Unassembled WGS sequence"/>
</dbReference>
<feature type="compositionally biased region" description="Basic residues" evidence="2">
    <location>
        <begin position="571"/>
        <end position="582"/>
    </location>
</feature>
<protein>
    <submittedName>
        <fullName evidence="3">Uncharacterized protein</fullName>
    </submittedName>
</protein>
<dbReference type="AlphaFoldDB" id="A0A4S8M3P2"/>
<feature type="compositionally biased region" description="Polar residues" evidence="2">
    <location>
        <begin position="345"/>
        <end position="374"/>
    </location>
</feature>
<dbReference type="GO" id="GO:0000226">
    <property type="term" value="P:microtubule cytoskeleton organization"/>
    <property type="evidence" value="ECO:0007669"/>
    <property type="project" value="TreeGrafter"/>
</dbReference>
<feature type="region of interest" description="Disordered" evidence="2">
    <location>
        <begin position="123"/>
        <end position="179"/>
    </location>
</feature>
<evidence type="ECO:0000256" key="2">
    <source>
        <dbReference type="SAM" id="MobiDB-lite"/>
    </source>
</evidence>
<evidence type="ECO:0000313" key="4">
    <source>
        <dbReference type="Proteomes" id="UP000297245"/>
    </source>
</evidence>
<feature type="compositionally biased region" description="Polar residues" evidence="2">
    <location>
        <begin position="50"/>
        <end position="63"/>
    </location>
</feature>
<feature type="compositionally biased region" description="Polar residues" evidence="2">
    <location>
        <begin position="559"/>
        <end position="570"/>
    </location>
</feature>
<name>A0A4S8M3P2_DENBC</name>
<feature type="compositionally biased region" description="Polar residues" evidence="2">
    <location>
        <begin position="597"/>
        <end position="635"/>
    </location>
</feature>
<dbReference type="InterPro" id="IPR051483">
    <property type="entry name" value="MAP7_domain-containing"/>
</dbReference>
<keyword evidence="1" id="KW-0175">Coiled coil</keyword>
<feature type="compositionally biased region" description="Low complexity" evidence="2">
    <location>
        <begin position="914"/>
        <end position="955"/>
    </location>
</feature>
<dbReference type="EMBL" id="ML179169">
    <property type="protein sequence ID" value="THU96757.1"/>
    <property type="molecule type" value="Genomic_DNA"/>
</dbReference>
<dbReference type="PANTHER" id="PTHR15073">
    <property type="entry name" value="MICROTUBULE-ASSOCIATED PROTEIN"/>
    <property type="match status" value="1"/>
</dbReference>
<feature type="compositionally biased region" description="Low complexity" evidence="2">
    <location>
        <begin position="775"/>
        <end position="792"/>
    </location>
</feature>
<feature type="compositionally biased region" description="Polar residues" evidence="2">
    <location>
        <begin position="709"/>
        <end position="721"/>
    </location>
</feature>
<feature type="compositionally biased region" description="Basic residues" evidence="2">
    <location>
        <begin position="760"/>
        <end position="770"/>
    </location>
</feature>
<feature type="compositionally biased region" description="Low complexity" evidence="2">
    <location>
        <begin position="995"/>
        <end position="1010"/>
    </location>
</feature>
<keyword evidence="4" id="KW-1185">Reference proteome</keyword>
<feature type="compositionally biased region" description="Low complexity" evidence="2">
    <location>
        <begin position="731"/>
        <end position="742"/>
    </location>
</feature>
<dbReference type="OrthoDB" id="10687956at2759"/>
<proteinExistence type="predicted"/>
<evidence type="ECO:0000256" key="1">
    <source>
        <dbReference type="ARBA" id="ARBA00023054"/>
    </source>
</evidence>
<feature type="compositionally biased region" description="Polar residues" evidence="2">
    <location>
        <begin position="656"/>
        <end position="679"/>
    </location>
</feature>
<feature type="region of interest" description="Disordered" evidence="2">
    <location>
        <begin position="875"/>
        <end position="1106"/>
    </location>
</feature>
<reference evidence="3 4" key="1">
    <citation type="journal article" date="2019" name="Nat. Ecol. Evol.">
        <title>Megaphylogeny resolves global patterns of mushroom evolution.</title>
        <authorList>
            <person name="Varga T."/>
            <person name="Krizsan K."/>
            <person name="Foldi C."/>
            <person name="Dima B."/>
            <person name="Sanchez-Garcia M."/>
            <person name="Sanchez-Ramirez S."/>
            <person name="Szollosi G.J."/>
            <person name="Szarkandi J.G."/>
            <person name="Papp V."/>
            <person name="Albert L."/>
            <person name="Andreopoulos W."/>
            <person name="Angelini C."/>
            <person name="Antonin V."/>
            <person name="Barry K.W."/>
            <person name="Bougher N.L."/>
            <person name="Buchanan P."/>
            <person name="Buyck B."/>
            <person name="Bense V."/>
            <person name="Catcheside P."/>
            <person name="Chovatia M."/>
            <person name="Cooper J."/>
            <person name="Damon W."/>
            <person name="Desjardin D."/>
            <person name="Finy P."/>
            <person name="Geml J."/>
            <person name="Haridas S."/>
            <person name="Hughes K."/>
            <person name="Justo A."/>
            <person name="Karasinski D."/>
            <person name="Kautmanova I."/>
            <person name="Kiss B."/>
            <person name="Kocsube S."/>
            <person name="Kotiranta H."/>
            <person name="LaButti K.M."/>
            <person name="Lechner B.E."/>
            <person name="Liimatainen K."/>
            <person name="Lipzen A."/>
            <person name="Lukacs Z."/>
            <person name="Mihaltcheva S."/>
            <person name="Morgado L.N."/>
            <person name="Niskanen T."/>
            <person name="Noordeloos M.E."/>
            <person name="Ohm R.A."/>
            <person name="Ortiz-Santana B."/>
            <person name="Ovrebo C."/>
            <person name="Racz N."/>
            <person name="Riley R."/>
            <person name="Savchenko A."/>
            <person name="Shiryaev A."/>
            <person name="Soop K."/>
            <person name="Spirin V."/>
            <person name="Szebenyi C."/>
            <person name="Tomsovsky M."/>
            <person name="Tulloss R.E."/>
            <person name="Uehling J."/>
            <person name="Grigoriev I.V."/>
            <person name="Vagvolgyi C."/>
            <person name="Papp T."/>
            <person name="Martin F.M."/>
            <person name="Miettinen O."/>
            <person name="Hibbett D.S."/>
            <person name="Nagy L.G."/>
        </authorList>
    </citation>
    <scope>NUCLEOTIDE SEQUENCE [LARGE SCALE GENOMIC DNA]</scope>
    <source>
        <strain evidence="3 4">CBS 962.96</strain>
    </source>
</reference>
<feature type="compositionally biased region" description="Basic and acidic residues" evidence="2">
    <location>
        <begin position="446"/>
        <end position="509"/>
    </location>
</feature>
<dbReference type="GO" id="GO:0015630">
    <property type="term" value="C:microtubule cytoskeleton"/>
    <property type="evidence" value="ECO:0007669"/>
    <property type="project" value="TreeGrafter"/>
</dbReference>
<feature type="region of interest" description="Disordered" evidence="2">
    <location>
        <begin position="344"/>
        <end position="374"/>
    </location>
</feature>
<feature type="compositionally biased region" description="Polar residues" evidence="2">
    <location>
        <begin position="123"/>
        <end position="171"/>
    </location>
</feature>
<dbReference type="PANTHER" id="PTHR15073:SF1">
    <property type="entry name" value="RETICULOCYTE-BINDING PROTEIN HOMOLOG 2A"/>
    <property type="match status" value="1"/>
</dbReference>
<feature type="compositionally biased region" description="Basic and acidic residues" evidence="2">
    <location>
        <begin position="1026"/>
        <end position="1040"/>
    </location>
</feature>
<accession>A0A4S8M3P2</accession>
<feature type="compositionally biased region" description="Polar residues" evidence="2">
    <location>
        <begin position="1087"/>
        <end position="1100"/>
    </location>
</feature>